<dbReference type="PANTHER" id="PTHR42942">
    <property type="entry name" value="6-O-METHYLGUANINE DNA METHYLTRANSFERASE"/>
    <property type="match status" value="1"/>
</dbReference>
<comment type="caution">
    <text evidence="3">The sequence shown here is derived from an EMBL/GenBank/DDBJ whole genome shotgun (WGS) entry which is preliminary data.</text>
</comment>
<accession>A0ABS3CZ86</accession>
<feature type="domain" description="Methylated-DNA-[protein]-cysteine S-methyltransferase DNA binding" evidence="2">
    <location>
        <begin position="17"/>
        <end position="97"/>
    </location>
</feature>
<reference evidence="3 4" key="1">
    <citation type="submission" date="2021-03" db="EMBL/GenBank/DDBJ databases">
        <title>novel species isolated from a fishpond in China.</title>
        <authorList>
            <person name="Lu H."/>
            <person name="Cai Z."/>
        </authorList>
    </citation>
    <scope>NUCLEOTIDE SEQUENCE [LARGE SCALE GENOMIC DNA]</scope>
    <source>
        <strain evidence="3 4">Y57</strain>
    </source>
</reference>
<dbReference type="InterPro" id="IPR014048">
    <property type="entry name" value="MethylDNA_cys_MeTrfase_DNA-bd"/>
</dbReference>
<dbReference type="SUPFAM" id="SSF46767">
    <property type="entry name" value="Methylated DNA-protein cysteine methyltransferase, C-terminal domain"/>
    <property type="match status" value="1"/>
</dbReference>
<dbReference type="NCBIfam" id="TIGR00589">
    <property type="entry name" value="ogt"/>
    <property type="match status" value="1"/>
</dbReference>
<protein>
    <submittedName>
        <fullName evidence="3">Methylated-DNA--[protein]-cysteine S-methyltransferase</fullName>
        <ecNumber evidence="3">2.1.1.63</ecNumber>
    </submittedName>
</protein>
<dbReference type="GO" id="GO:0003908">
    <property type="term" value="F:methylated-DNA-[protein]-cysteine S-methyltransferase activity"/>
    <property type="evidence" value="ECO:0007669"/>
    <property type="project" value="UniProtKB-EC"/>
</dbReference>
<keyword evidence="3" id="KW-0808">Transferase</keyword>
<dbReference type="Pfam" id="PF01035">
    <property type="entry name" value="DNA_binding_1"/>
    <property type="match status" value="1"/>
</dbReference>
<dbReference type="InterPro" id="IPR052520">
    <property type="entry name" value="ATL_DNA_repair"/>
</dbReference>
<dbReference type="RefSeq" id="WP_206595633.1">
    <property type="nucleotide sequence ID" value="NZ_JAFKCS010000021.1"/>
</dbReference>
<dbReference type="Gene3D" id="1.10.10.10">
    <property type="entry name" value="Winged helix-like DNA-binding domain superfamily/Winged helix DNA-binding domain"/>
    <property type="match status" value="1"/>
</dbReference>
<evidence type="ECO:0000313" key="4">
    <source>
        <dbReference type="Proteomes" id="UP000663992"/>
    </source>
</evidence>
<dbReference type="Proteomes" id="UP000663992">
    <property type="component" value="Unassembled WGS sequence"/>
</dbReference>
<keyword evidence="3" id="KW-0489">Methyltransferase</keyword>
<evidence type="ECO:0000313" key="3">
    <source>
        <dbReference type="EMBL" id="MBN7821665.1"/>
    </source>
</evidence>
<dbReference type="CDD" id="cd06445">
    <property type="entry name" value="ATase"/>
    <property type="match status" value="1"/>
</dbReference>
<dbReference type="EMBL" id="JAFKCS010000021">
    <property type="protein sequence ID" value="MBN7821665.1"/>
    <property type="molecule type" value="Genomic_DNA"/>
</dbReference>
<name>A0ABS3CZ86_9ALTE</name>
<proteinExistence type="predicted"/>
<keyword evidence="4" id="KW-1185">Reference proteome</keyword>
<keyword evidence="1" id="KW-0227">DNA damage</keyword>
<evidence type="ECO:0000259" key="2">
    <source>
        <dbReference type="Pfam" id="PF01035"/>
    </source>
</evidence>
<dbReference type="InterPro" id="IPR036217">
    <property type="entry name" value="MethylDNA_cys_MeTrfase_DNAb"/>
</dbReference>
<dbReference type="EC" id="2.1.1.63" evidence="3"/>
<organism evidence="3 4">
    <name type="scientific">Bowmanella yangjiangensis</name>
    <dbReference type="NCBI Taxonomy" id="2811230"/>
    <lineage>
        <taxon>Bacteria</taxon>
        <taxon>Pseudomonadati</taxon>
        <taxon>Pseudomonadota</taxon>
        <taxon>Gammaproteobacteria</taxon>
        <taxon>Alteromonadales</taxon>
        <taxon>Alteromonadaceae</taxon>
        <taxon>Bowmanella</taxon>
    </lineage>
</organism>
<dbReference type="InterPro" id="IPR036388">
    <property type="entry name" value="WH-like_DNA-bd_sf"/>
</dbReference>
<gene>
    <name evidence="3" type="ORF">J0A65_17485</name>
</gene>
<evidence type="ECO:0000256" key="1">
    <source>
        <dbReference type="ARBA" id="ARBA00022763"/>
    </source>
</evidence>
<dbReference type="PANTHER" id="PTHR42942:SF1">
    <property type="entry name" value="ALKYLTRANSFERASE-LIKE PROTEIN 1"/>
    <property type="match status" value="1"/>
</dbReference>
<dbReference type="GO" id="GO:0032259">
    <property type="term" value="P:methylation"/>
    <property type="evidence" value="ECO:0007669"/>
    <property type="project" value="UniProtKB-KW"/>
</dbReference>
<sequence>MTTDSEATLHCGVNEHYRRIWHTVKLIPAGRVASYGQIADLAGLPGRARMVGKALQAAPKPMQLPWHRVLRSNGQIAFPAGSDTAEEQKGRLQEEEVVVLKNRVRLVEYQWRPDLAELLFGLAF</sequence>